<evidence type="ECO:0000259" key="12">
    <source>
        <dbReference type="SMART" id="SM01217"/>
    </source>
</evidence>
<name>R0KB99_EXST2</name>
<gene>
    <name evidence="13" type="ORF">SETTUDRAFT_182707</name>
</gene>
<dbReference type="FunFam" id="3.40.50.1700:FF:000003">
    <property type="entry name" value="Probable beta-glucosidase"/>
    <property type="match status" value="1"/>
</dbReference>
<dbReference type="SMART" id="SM01217">
    <property type="entry name" value="Fn3_like"/>
    <property type="match status" value="1"/>
</dbReference>
<comment type="pathway">
    <text evidence="2">Glycan metabolism; cellulose degradation.</text>
</comment>
<evidence type="ECO:0000256" key="1">
    <source>
        <dbReference type="ARBA" id="ARBA00000448"/>
    </source>
</evidence>
<dbReference type="eggNOG" id="ENOG502QR4D">
    <property type="taxonomic scope" value="Eukaryota"/>
</dbReference>
<dbReference type="STRING" id="671987.R0KB99"/>
<dbReference type="EC" id="3.2.1.21" evidence="4"/>
<dbReference type="Pfam" id="PF14310">
    <property type="entry name" value="Fn3-like"/>
    <property type="match status" value="1"/>
</dbReference>
<evidence type="ECO:0000256" key="8">
    <source>
        <dbReference type="ARBA" id="ARBA00023277"/>
    </source>
</evidence>
<dbReference type="GO" id="GO:0009251">
    <property type="term" value="P:glucan catabolic process"/>
    <property type="evidence" value="ECO:0007669"/>
    <property type="project" value="TreeGrafter"/>
</dbReference>
<dbReference type="Gene3D" id="3.40.50.1700">
    <property type="entry name" value="Glycoside hydrolase family 3 C-terminal domain"/>
    <property type="match status" value="1"/>
</dbReference>
<dbReference type="GeneID" id="19401937"/>
<organism evidence="13 14">
    <name type="scientific">Exserohilum turcicum (strain 28A)</name>
    <name type="common">Northern leaf blight fungus</name>
    <name type="synonym">Setosphaeria turcica</name>
    <dbReference type="NCBI Taxonomy" id="671987"/>
    <lineage>
        <taxon>Eukaryota</taxon>
        <taxon>Fungi</taxon>
        <taxon>Dikarya</taxon>
        <taxon>Ascomycota</taxon>
        <taxon>Pezizomycotina</taxon>
        <taxon>Dothideomycetes</taxon>
        <taxon>Pleosporomycetidae</taxon>
        <taxon>Pleosporales</taxon>
        <taxon>Pleosporineae</taxon>
        <taxon>Pleosporaceae</taxon>
        <taxon>Exserohilum</taxon>
    </lineage>
</organism>
<dbReference type="InterPro" id="IPR001764">
    <property type="entry name" value="Glyco_hydro_3_N"/>
</dbReference>
<evidence type="ECO:0000313" key="14">
    <source>
        <dbReference type="Proteomes" id="UP000016935"/>
    </source>
</evidence>
<dbReference type="Pfam" id="PF01915">
    <property type="entry name" value="Glyco_hydro_3_C"/>
    <property type="match status" value="1"/>
</dbReference>
<evidence type="ECO:0000256" key="5">
    <source>
        <dbReference type="ARBA" id="ARBA00022729"/>
    </source>
</evidence>
<dbReference type="InterPro" id="IPR013783">
    <property type="entry name" value="Ig-like_fold"/>
</dbReference>
<keyword evidence="5 11" id="KW-0732">Signal</keyword>
<dbReference type="Proteomes" id="UP000016935">
    <property type="component" value="Unassembled WGS sequence"/>
</dbReference>
<dbReference type="PANTHER" id="PTHR42715">
    <property type="entry name" value="BETA-GLUCOSIDASE"/>
    <property type="match status" value="1"/>
</dbReference>
<comment type="catalytic activity">
    <reaction evidence="1">
        <text>Hydrolysis of terminal, non-reducing beta-D-glucosyl residues with release of beta-D-glucose.</text>
        <dbReference type="EC" id="3.2.1.21"/>
    </reaction>
</comment>
<sequence length="874" mass="94700">MPSAMLWLAQALLVGLAHAQTPYINSTHGNDTSGSPLNFATSPPFYPSPWVEPTTKDWAAAYEKAKAFVSQLTLLEKVNLTTGTGWQSQSCVGNVGSIPRLGFDPLCLQDSPLGIRFADYVSAFPAGGTIAASWDRAEFYRRGNEMGKEHRKKGVDVQLGPAIGPLGRHALGGRNWEGFSPDPVLSGVAVAETVRGIQDAGVIACTKHFIMNEQEHFRQPGNFGDFGFVDAISSNLDDKTLHELYLWPFADAVRAGTGSIMCSYNKINNSQACQNSYLQNYILKGELGFQGFIMSDWDAQHSGVSSTFAGLDMTMPGDTGFNSGFSFWGTNLTISILNGTVPQWRLDDAAIRIMTAYYYVGLDESIPVNFDSWSRDTYGYEHYFAKTGYALINQHIDVRADHFRSIRRAAARSTVLLKNTGVLPLSGNEKWTAVFGEDAGENAWGPNGCADRGCDNGTLAMGWGSGTADFPYLVTPLEAIKRVVTDNGGVITSVTDNYAYAQIQAMAPQASVSIVFVNADSGEGYITVDGNMGDRNNMTVWHDGDTLIQNVTAFCNNTIVVVHSVGPVEMDAWKKNENVTAILWAGLPGQESGNSIADILYGKHNPGGKLPFSLGTSPDQAGPPVTYEPTNGHGSPQDNFEEGVFIDYRAFDKEGIEPVYEFGFGLSYTTFAFSDISVTKVAAAAYTPFSGKTTAAPTLGNFSRNIEEYQFPADFVRPATYIYPYLNSTDLKEASMDPEYGIQVEWPAGSTDGKPQSRIAAGGAPGGNPQLWDVLFTVEAKITNTGKVAGDEVGQAYISLGGPEDPKVQLRAFDRLSIQPGQTATFRADITRRDISNWDTASQNWVITKYPKTIYVGSSSRKLPLSAQLDTSGL</sequence>
<evidence type="ECO:0000256" key="2">
    <source>
        <dbReference type="ARBA" id="ARBA00004987"/>
    </source>
</evidence>
<dbReference type="Gene3D" id="2.60.40.10">
    <property type="entry name" value="Immunoglobulins"/>
    <property type="match status" value="1"/>
</dbReference>
<comment type="similarity">
    <text evidence="3">Belongs to the glycosyl hydrolase 3 family.</text>
</comment>
<feature type="chain" id="PRO_5004354070" description="beta-glucosidase" evidence="11">
    <location>
        <begin position="20"/>
        <end position="874"/>
    </location>
</feature>
<dbReference type="PANTHER" id="PTHR42715:SF29">
    <property type="entry name" value="BETA-GLUCOSIDASE A-RELATED"/>
    <property type="match status" value="1"/>
</dbReference>
<dbReference type="PRINTS" id="PR00133">
    <property type="entry name" value="GLHYDRLASE3"/>
</dbReference>
<dbReference type="Gene3D" id="3.20.20.300">
    <property type="entry name" value="Glycoside hydrolase, family 3, N-terminal domain"/>
    <property type="match status" value="1"/>
</dbReference>
<feature type="domain" description="Fibronectin type III-like" evidence="12">
    <location>
        <begin position="792"/>
        <end position="860"/>
    </location>
</feature>
<dbReference type="InterPro" id="IPR036881">
    <property type="entry name" value="Glyco_hydro_3_C_sf"/>
</dbReference>
<feature type="signal peptide" evidence="11">
    <location>
        <begin position="1"/>
        <end position="19"/>
    </location>
</feature>
<proteinExistence type="inferred from homology"/>
<dbReference type="RefSeq" id="XP_008022091.1">
    <property type="nucleotide sequence ID" value="XM_008023900.1"/>
</dbReference>
<evidence type="ECO:0000313" key="13">
    <source>
        <dbReference type="EMBL" id="EOA90198.1"/>
    </source>
</evidence>
<evidence type="ECO:0000256" key="4">
    <source>
        <dbReference type="ARBA" id="ARBA00012744"/>
    </source>
</evidence>
<evidence type="ECO:0000256" key="11">
    <source>
        <dbReference type="SAM" id="SignalP"/>
    </source>
</evidence>
<accession>R0KB99</accession>
<reference evidence="13 14" key="2">
    <citation type="journal article" date="2013" name="PLoS Genet.">
        <title>Comparative genome structure, secondary metabolite, and effector coding capacity across Cochliobolus pathogens.</title>
        <authorList>
            <person name="Condon B.J."/>
            <person name="Leng Y."/>
            <person name="Wu D."/>
            <person name="Bushley K.E."/>
            <person name="Ohm R.A."/>
            <person name="Otillar R."/>
            <person name="Martin J."/>
            <person name="Schackwitz W."/>
            <person name="Grimwood J."/>
            <person name="MohdZainudin N."/>
            <person name="Xue C."/>
            <person name="Wang R."/>
            <person name="Manning V.A."/>
            <person name="Dhillon B."/>
            <person name="Tu Z.J."/>
            <person name="Steffenson B.J."/>
            <person name="Salamov A."/>
            <person name="Sun H."/>
            <person name="Lowry S."/>
            <person name="LaButti K."/>
            <person name="Han J."/>
            <person name="Copeland A."/>
            <person name="Lindquist E."/>
            <person name="Barry K."/>
            <person name="Schmutz J."/>
            <person name="Baker S.E."/>
            <person name="Ciuffetti L.M."/>
            <person name="Grigoriev I.V."/>
            <person name="Zhong S."/>
            <person name="Turgeon B.G."/>
        </authorList>
    </citation>
    <scope>NUCLEOTIDE SEQUENCE [LARGE SCALE GENOMIC DNA]</scope>
    <source>
        <strain evidence="14">28A</strain>
    </source>
</reference>
<dbReference type="FunFam" id="3.20.20.300:FF:000002">
    <property type="entry name" value="Probable beta-glucosidase"/>
    <property type="match status" value="1"/>
</dbReference>
<keyword evidence="6 13" id="KW-0378">Hydrolase</keyword>
<dbReference type="FunFam" id="2.60.40.10:FF:001391">
    <property type="entry name" value="Beta-glucosidase"/>
    <property type="match status" value="1"/>
</dbReference>
<dbReference type="HOGENOM" id="CLU_004542_2_0_1"/>
<reference evidence="13 14" key="1">
    <citation type="journal article" date="2012" name="PLoS Pathog.">
        <title>Diverse lifestyles and strategies of plant pathogenesis encoded in the genomes of eighteen Dothideomycetes fungi.</title>
        <authorList>
            <person name="Ohm R.A."/>
            <person name="Feau N."/>
            <person name="Henrissat B."/>
            <person name="Schoch C.L."/>
            <person name="Horwitz B.A."/>
            <person name="Barry K.W."/>
            <person name="Condon B.J."/>
            <person name="Copeland A.C."/>
            <person name="Dhillon B."/>
            <person name="Glaser F."/>
            <person name="Hesse C.N."/>
            <person name="Kosti I."/>
            <person name="LaButti K."/>
            <person name="Lindquist E.A."/>
            <person name="Lucas S."/>
            <person name="Salamov A.A."/>
            <person name="Bradshaw R.E."/>
            <person name="Ciuffetti L."/>
            <person name="Hamelin R.C."/>
            <person name="Kema G.H.J."/>
            <person name="Lawrence C."/>
            <person name="Scott J.A."/>
            <person name="Spatafora J.W."/>
            <person name="Turgeon B.G."/>
            <person name="de Wit P.J.G.M."/>
            <person name="Zhong S."/>
            <person name="Goodwin S.B."/>
            <person name="Grigoriev I.V."/>
        </authorList>
    </citation>
    <scope>NUCLEOTIDE SEQUENCE [LARGE SCALE GENOMIC DNA]</scope>
    <source>
        <strain evidence="14">28A</strain>
    </source>
</reference>
<dbReference type="SUPFAM" id="SSF51445">
    <property type="entry name" value="(Trans)glycosidases"/>
    <property type="match status" value="1"/>
</dbReference>
<dbReference type="SUPFAM" id="SSF52279">
    <property type="entry name" value="Beta-D-glucan exohydrolase, C-terminal domain"/>
    <property type="match status" value="1"/>
</dbReference>
<keyword evidence="8" id="KW-0119">Carbohydrate metabolism</keyword>
<keyword evidence="7" id="KW-0325">Glycoprotein</keyword>
<evidence type="ECO:0000256" key="9">
    <source>
        <dbReference type="ARBA" id="ARBA00023295"/>
    </source>
</evidence>
<dbReference type="Pfam" id="PF00933">
    <property type="entry name" value="Glyco_hydro_3"/>
    <property type="match status" value="1"/>
</dbReference>
<evidence type="ECO:0000256" key="6">
    <source>
        <dbReference type="ARBA" id="ARBA00022801"/>
    </source>
</evidence>
<dbReference type="GO" id="GO:0008422">
    <property type="term" value="F:beta-glucosidase activity"/>
    <property type="evidence" value="ECO:0007669"/>
    <property type="project" value="UniProtKB-EC"/>
</dbReference>
<dbReference type="InterPro" id="IPR002772">
    <property type="entry name" value="Glyco_hydro_3_C"/>
</dbReference>
<dbReference type="InterPro" id="IPR017853">
    <property type="entry name" value="GH"/>
</dbReference>
<evidence type="ECO:0000256" key="10">
    <source>
        <dbReference type="ARBA" id="ARBA00023326"/>
    </source>
</evidence>
<dbReference type="AlphaFoldDB" id="R0KB99"/>
<dbReference type="InterPro" id="IPR036962">
    <property type="entry name" value="Glyco_hydro_3_N_sf"/>
</dbReference>
<evidence type="ECO:0000256" key="7">
    <source>
        <dbReference type="ARBA" id="ARBA00023180"/>
    </source>
</evidence>
<protein>
    <recommendedName>
        <fullName evidence="4">beta-glucosidase</fullName>
        <ecNumber evidence="4">3.2.1.21</ecNumber>
    </recommendedName>
</protein>
<dbReference type="EMBL" id="KB908493">
    <property type="protein sequence ID" value="EOA90198.1"/>
    <property type="molecule type" value="Genomic_DNA"/>
</dbReference>
<keyword evidence="9" id="KW-0326">Glycosidase</keyword>
<keyword evidence="10" id="KW-0624">Polysaccharide degradation</keyword>
<dbReference type="InterPro" id="IPR026891">
    <property type="entry name" value="Fn3-like"/>
</dbReference>
<evidence type="ECO:0000256" key="3">
    <source>
        <dbReference type="ARBA" id="ARBA00005336"/>
    </source>
</evidence>
<keyword evidence="14" id="KW-1185">Reference proteome</keyword>
<dbReference type="OrthoDB" id="416222at2759"/>
<dbReference type="InterPro" id="IPR050288">
    <property type="entry name" value="Cellulose_deg_GH3"/>
</dbReference>